<evidence type="ECO:0000313" key="4">
    <source>
        <dbReference type="Proteomes" id="UP001152622"/>
    </source>
</evidence>
<dbReference type="AlphaFoldDB" id="A0A9Q1IP58"/>
<reference evidence="3" key="1">
    <citation type="journal article" date="2023" name="Science">
        <title>Genome structures resolve the early diversification of teleost fishes.</title>
        <authorList>
            <person name="Parey E."/>
            <person name="Louis A."/>
            <person name="Montfort J."/>
            <person name="Bouchez O."/>
            <person name="Roques C."/>
            <person name="Iampietro C."/>
            <person name="Lluch J."/>
            <person name="Castinel A."/>
            <person name="Donnadieu C."/>
            <person name="Desvignes T."/>
            <person name="Floi Bucao C."/>
            <person name="Jouanno E."/>
            <person name="Wen M."/>
            <person name="Mejri S."/>
            <person name="Dirks R."/>
            <person name="Jansen H."/>
            <person name="Henkel C."/>
            <person name="Chen W.J."/>
            <person name="Zahm M."/>
            <person name="Cabau C."/>
            <person name="Klopp C."/>
            <person name="Thompson A.W."/>
            <person name="Robinson-Rechavi M."/>
            <person name="Braasch I."/>
            <person name="Lecointre G."/>
            <person name="Bobe J."/>
            <person name="Postlethwait J.H."/>
            <person name="Berthelot C."/>
            <person name="Roest Crollius H."/>
            <person name="Guiguen Y."/>
        </authorList>
    </citation>
    <scope>NUCLEOTIDE SEQUENCE</scope>
    <source>
        <strain evidence="3">WJC10195</strain>
    </source>
</reference>
<dbReference type="Proteomes" id="UP001152622">
    <property type="component" value="Chromosome 11"/>
</dbReference>
<protein>
    <submittedName>
        <fullName evidence="3">Uncharacterized protein</fullName>
    </submittedName>
</protein>
<feature type="region of interest" description="Disordered" evidence="2">
    <location>
        <begin position="107"/>
        <end position="133"/>
    </location>
</feature>
<evidence type="ECO:0000256" key="1">
    <source>
        <dbReference type="SAM" id="Coils"/>
    </source>
</evidence>
<evidence type="ECO:0000256" key="2">
    <source>
        <dbReference type="SAM" id="MobiDB-lite"/>
    </source>
</evidence>
<dbReference type="EMBL" id="JAINUF010000011">
    <property type="protein sequence ID" value="KAJ8347171.1"/>
    <property type="molecule type" value="Genomic_DNA"/>
</dbReference>
<sequence length="224" mass="25342">MTDGEETAKQLKVERTKAKAALGRKVGYVSRMATTMIEEELRKEYKEVEEAVKKVTEANDEYSLQLVLNADGDEDQKRRRYTPLGGNGLLRLPRKVRRGEYEQLKTAKNKLKRQREAEFTRRQKAAENERTAAEDERAKFAMVQLKEAEAQRAKLAETQIAAEEAPIELIKAQHKAVEEGHTASVTGTRAGGSPTGAISKIRLKPTSLPKFNGSMRDFYCWEKD</sequence>
<name>A0A9Q1IP58_SYNKA</name>
<evidence type="ECO:0000313" key="3">
    <source>
        <dbReference type="EMBL" id="KAJ8347171.1"/>
    </source>
</evidence>
<feature type="compositionally biased region" description="Basic and acidic residues" evidence="2">
    <location>
        <begin position="114"/>
        <end position="133"/>
    </location>
</feature>
<keyword evidence="4" id="KW-1185">Reference proteome</keyword>
<keyword evidence="1" id="KW-0175">Coiled coil</keyword>
<gene>
    <name evidence="3" type="ORF">SKAU_G00285720</name>
</gene>
<organism evidence="3 4">
    <name type="scientific">Synaphobranchus kaupii</name>
    <name type="common">Kaup's arrowtooth eel</name>
    <dbReference type="NCBI Taxonomy" id="118154"/>
    <lineage>
        <taxon>Eukaryota</taxon>
        <taxon>Metazoa</taxon>
        <taxon>Chordata</taxon>
        <taxon>Craniata</taxon>
        <taxon>Vertebrata</taxon>
        <taxon>Euteleostomi</taxon>
        <taxon>Actinopterygii</taxon>
        <taxon>Neopterygii</taxon>
        <taxon>Teleostei</taxon>
        <taxon>Anguilliformes</taxon>
        <taxon>Synaphobranchidae</taxon>
        <taxon>Synaphobranchus</taxon>
    </lineage>
</organism>
<proteinExistence type="predicted"/>
<accession>A0A9Q1IP58</accession>
<feature type="coiled-coil region" evidence="1">
    <location>
        <begin position="38"/>
        <end position="65"/>
    </location>
</feature>
<comment type="caution">
    <text evidence="3">The sequence shown here is derived from an EMBL/GenBank/DDBJ whole genome shotgun (WGS) entry which is preliminary data.</text>
</comment>
<dbReference type="OrthoDB" id="8438849at2759"/>